<dbReference type="RefSeq" id="XP_066077006.1">
    <property type="nucleotide sequence ID" value="XM_066220909.1"/>
</dbReference>
<feature type="compositionally biased region" description="Low complexity" evidence="1">
    <location>
        <begin position="1346"/>
        <end position="1368"/>
    </location>
</feature>
<feature type="compositionally biased region" description="Polar residues" evidence="1">
    <location>
        <begin position="1003"/>
        <end position="1028"/>
    </location>
</feature>
<feature type="compositionally biased region" description="Low complexity" evidence="1">
    <location>
        <begin position="1217"/>
        <end position="1232"/>
    </location>
</feature>
<feature type="compositionally biased region" description="Low complexity" evidence="1">
    <location>
        <begin position="1515"/>
        <end position="1536"/>
    </location>
</feature>
<feature type="compositionally biased region" description="Basic and acidic residues" evidence="1">
    <location>
        <begin position="548"/>
        <end position="562"/>
    </location>
</feature>
<feature type="compositionally biased region" description="Basic and acidic residues" evidence="1">
    <location>
        <begin position="732"/>
        <end position="746"/>
    </location>
</feature>
<feature type="compositionally biased region" description="Basic and acidic residues" evidence="1">
    <location>
        <begin position="853"/>
        <end position="864"/>
    </location>
</feature>
<feature type="region of interest" description="Disordered" evidence="1">
    <location>
        <begin position="1042"/>
        <end position="1576"/>
    </location>
</feature>
<name>A0AAX4JZH2_9TREE</name>
<feature type="compositionally biased region" description="Acidic residues" evidence="1">
    <location>
        <begin position="8"/>
        <end position="19"/>
    </location>
</feature>
<gene>
    <name evidence="2" type="ORF">L201_005176</name>
</gene>
<feature type="region of interest" description="Disordered" evidence="1">
    <location>
        <begin position="1"/>
        <end position="34"/>
    </location>
</feature>
<sequence length="1590" mass="172583">MANPPVGEEPESVEPDQDQENTPLQPIPTTFRGPDVLPPGFVALSGPLPRPRGFSPYVFEGSQFLILPSDHVILRIYTVEGYEDRDILMRTLPRDVNDPSSFRLTIYQEYDEDGYQVEVGEAHQEANGYRHPIQSVYNNDQPNRNEEQQNANANPDPNPDIDSDLTRQFGQTHITQNYLNIEFYHPPERQFEEEEERSLLYEAAPQPYSVPLPEDYIEDSPEPPLTRASSEESDPRHIRNRSSPDVPQTPSSGRSPPSSPHHQPTSSPTFQVEQRPPITQPASPPVEITAQRLDESAPSPDVQEETNDPLRLRGGGTAYSVIREVQDDRHFYAQARWDNAYRERQLSVESLPNDPPMILPNFAQKRAEFLAEQAAAAERRETENFDWESYRTCISHEVDFEQHLRLRGGGEFDSDSQQATGSSSFGERQPQNDLISDVPREYPHHERSAPLKGLKTVLPVLPYPFPKGQHSNSEPPAASFVKRSGSIAQLDPTAIPPKAHSIPKKSTKRSVNPFKAILKHGRKLIEFIIRKKSTKQQHAVQSQSSPSPERHGRSASETERSDVPTTPLTTQPCSEGGMATSPISYQDPNITTPTQDAQGYSLDNNLDRVLDHAPHNTPGDNIDAELYDKSGWVNQEHRQSIGFAAMTDPGSGSINEPADTHPSAPTVSKNDPQVPTSTTARDFATEARLGPSHPAGTNGAAPTTGTAVQPVQPTNPAEPSQAPSQPAARPSTGDDHPRRPNLRTESDTYWYNRLLNRNPGRRPRYQSETNTAATREHDRSTLTAVRDQPPVENIEMQRIPTPTHPDTPTVNNDTDDVPQCPFPRFCGRQPNGQGQSVAMERSSGQGPSNPVRPTERQLIRRIERAFPCLKPKKDKMKAELKETAGEANEEDEEVVGKGKGKAGEPKRKRRFGNDPPPADEGNQRKKDDGDDNGDNDGTRGGAPAGPSGSGSGGGTYDAGPSGSSASAAADESSGNGEERREPEDSKPNEEADPTMGDHPPHQPSDSTKNIGEQRQNNPANFAGATRSNMSFDKFLNSGIDTTITSINRPQPSTEATSSATLHHQTPSSGDLRGDALSQSQSSQQSLKPPRRSRLNSEGSNITRPKSATLPPDPAVSEQPKLPTVPSIADIASTEMVKSSSGVSGKTFGKGAQTPGTGQSGFVPPVPSLPRTDEGMLSTQPTGNDQGTSYPVMNYPDKNLATPEHNGRRNQSVPQTPSPYAASSALPSPQLQQEGSPSVDQSEEPGLGPSESLVHTGQITPQTSQQPLHPLHTPPLYRSSPPDQSPLSSGGPSPSPLTTNTQLPHPLPVPTAEISPTMQHKLQATDTLENISEASHEGLSSSGTHGSLATSSESSSANPPSPSNDPMASLGQAAEIATGIGSHQPEEKDEKAHEGYTIPQQASSTEGEMPRPSTPITKDTQFDQEAESKSKSSSGERSENPMKSSETESQLEEHDPLLKSITKQGYTESPAQASSINCPEPMNPVLPTDTTKLPINPEPSADTRSIQETMKEQGRSSDTAPSACATAAPAPTNATSSVQAQAGAQQPNSPPPTYNGGNATPRPPRSEPQPFTRKWHKRMWDKIKNKLKNKP</sequence>
<feature type="compositionally biased region" description="Polar residues" evidence="1">
    <location>
        <begin position="536"/>
        <end position="547"/>
    </location>
</feature>
<accession>A0AAX4JZH2</accession>
<feature type="region of interest" description="Disordered" evidence="1">
    <location>
        <begin position="209"/>
        <end position="315"/>
    </location>
</feature>
<proteinExistence type="predicted"/>
<feature type="compositionally biased region" description="Polar residues" evidence="1">
    <location>
        <begin position="1460"/>
        <end position="1476"/>
    </location>
</feature>
<dbReference type="GeneID" id="91095846"/>
<feature type="compositionally biased region" description="Polar residues" evidence="1">
    <location>
        <begin position="1176"/>
        <end position="1190"/>
    </location>
</feature>
<feature type="compositionally biased region" description="Basic and acidic residues" evidence="1">
    <location>
        <begin position="1383"/>
        <end position="1393"/>
    </location>
</feature>
<feature type="compositionally biased region" description="Low complexity" evidence="1">
    <location>
        <begin position="800"/>
        <end position="812"/>
    </location>
</feature>
<feature type="compositionally biased region" description="Low complexity" evidence="1">
    <location>
        <begin position="248"/>
        <end position="268"/>
    </location>
</feature>
<feature type="region of interest" description="Disordered" evidence="1">
    <location>
        <begin position="645"/>
        <end position="1028"/>
    </location>
</feature>
<feature type="compositionally biased region" description="Low complexity" evidence="1">
    <location>
        <begin position="717"/>
        <end position="731"/>
    </location>
</feature>
<feature type="compositionally biased region" description="Basic and acidic residues" evidence="1">
    <location>
        <begin position="976"/>
        <end position="989"/>
    </location>
</feature>
<feature type="compositionally biased region" description="Polar residues" evidence="1">
    <location>
        <begin position="1252"/>
        <end position="1265"/>
    </location>
</feature>
<feature type="compositionally biased region" description="Polar residues" evidence="1">
    <location>
        <begin position="1537"/>
        <end position="1546"/>
    </location>
</feature>
<feature type="region of interest" description="Disordered" evidence="1">
    <location>
        <begin position="408"/>
        <end position="438"/>
    </location>
</feature>
<feature type="compositionally biased region" description="Basic and acidic residues" evidence="1">
    <location>
        <begin position="1425"/>
        <end position="1439"/>
    </location>
</feature>
<feature type="compositionally biased region" description="Low complexity" evidence="1">
    <location>
        <begin position="1266"/>
        <end position="1291"/>
    </location>
</feature>
<evidence type="ECO:0000256" key="1">
    <source>
        <dbReference type="SAM" id="MobiDB-lite"/>
    </source>
</evidence>
<feature type="compositionally biased region" description="Polar residues" evidence="1">
    <location>
        <begin position="415"/>
        <end position="434"/>
    </location>
</feature>
<feature type="compositionally biased region" description="Low complexity" evidence="1">
    <location>
        <begin position="694"/>
        <end position="707"/>
    </location>
</feature>
<feature type="compositionally biased region" description="Polar residues" evidence="1">
    <location>
        <begin position="830"/>
        <end position="848"/>
    </location>
</feature>
<feature type="compositionally biased region" description="Polar residues" evidence="1">
    <location>
        <begin position="663"/>
        <end position="680"/>
    </location>
</feature>
<dbReference type="EMBL" id="CP144103">
    <property type="protein sequence ID" value="WWC90243.1"/>
    <property type="molecule type" value="Genomic_DNA"/>
</dbReference>
<feature type="compositionally biased region" description="Polar residues" evidence="1">
    <location>
        <begin position="1095"/>
        <end position="1105"/>
    </location>
</feature>
<protein>
    <submittedName>
        <fullName evidence="2">Uncharacterized protein</fullName>
    </submittedName>
</protein>
<evidence type="ECO:0000313" key="2">
    <source>
        <dbReference type="EMBL" id="WWC90243.1"/>
    </source>
</evidence>
<reference evidence="2 3" key="1">
    <citation type="submission" date="2024-01" db="EMBL/GenBank/DDBJ databases">
        <title>Comparative genomics of Cryptococcus and Kwoniella reveals pathogenesis evolution and contrasting modes of karyotype evolution via chromosome fusion or intercentromeric recombination.</title>
        <authorList>
            <person name="Coelho M.A."/>
            <person name="David-Palma M."/>
            <person name="Shea T."/>
            <person name="Bowers K."/>
            <person name="McGinley-Smith S."/>
            <person name="Mohammad A.W."/>
            <person name="Gnirke A."/>
            <person name="Yurkov A.M."/>
            <person name="Nowrousian M."/>
            <person name="Sun S."/>
            <person name="Cuomo C.A."/>
            <person name="Heitman J."/>
        </authorList>
    </citation>
    <scope>NUCLEOTIDE SEQUENCE [LARGE SCALE GENOMIC DNA]</scope>
    <source>
        <strain evidence="2 3">CBS 6074</strain>
    </source>
</reference>
<evidence type="ECO:0000313" key="3">
    <source>
        <dbReference type="Proteomes" id="UP001355207"/>
    </source>
</evidence>
<keyword evidence="3" id="KW-1185">Reference proteome</keyword>
<feature type="compositionally biased region" description="Polar residues" evidence="1">
    <location>
        <begin position="581"/>
        <end position="600"/>
    </location>
</feature>
<feature type="region of interest" description="Disordered" evidence="1">
    <location>
        <begin position="133"/>
        <end position="165"/>
    </location>
</feature>
<feature type="compositionally biased region" description="Low complexity" evidence="1">
    <location>
        <begin position="957"/>
        <end position="975"/>
    </location>
</feature>
<feature type="compositionally biased region" description="Polar residues" evidence="1">
    <location>
        <begin position="563"/>
        <end position="573"/>
    </location>
</feature>
<organism evidence="2 3">
    <name type="scientific">Kwoniella dendrophila CBS 6074</name>
    <dbReference type="NCBI Taxonomy" id="1295534"/>
    <lineage>
        <taxon>Eukaryota</taxon>
        <taxon>Fungi</taxon>
        <taxon>Dikarya</taxon>
        <taxon>Basidiomycota</taxon>
        <taxon>Agaricomycotina</taxon>
        <taxon>Tremellomycetes</taxon>
        <taxon>Tremellales</taxon>
        <taxon>Cryptococcaceae</taxon>
        <taxon>Kwoniella</taxon>
    </lineage>
</organism>
<feature type="compositionally biased region" description="Polar residues" evidence="1">
    <location>
        <begin position="1313"/>
        <end position="1344"/>
    </location>
</feature>
<feature type="compositionally biased region" description="Polar residues" evidence="1">
    <location>
        <begin position="1042"/>
        <end position="1068"/>
    </location>
</feature>
<dbReference type="Proteomes" id="UP001355207">
    <property type="component" value="Chromosome 6"/>
</dbReference>
<feature type="region of interest" description="Disordered" evidence="1">
    <location>
        <begin position="531"/>
        <end position="600"/>
    </location>
</feature>
<feature type="compositionally biased region" description="Gly residues" evidence="1">
    <location>
        <begin position="938"/>
        <end position="956"/>
    </location>
</feature>